<dbReference type="AlphaFoldDB" id="A0ABD4VTV3"/>
<evidence type="ECO:0000313" key="3">
    <source>
        <dbReference type="Proteomes" id="UP001075704"/>
    </source>
</evidence>
<dbReference type="Pfam" id="PF00535">
    <property type="entry name" value="Glycos_transf_2"/>
    <property type="match status" value="1"/>
</dbReference>
<sequence length="329" mass="39292">MENNGYNNMLDLTVVVPTYNRRVELVRLLKSFLKTDYLLINEFIISDNHSSYDVYETLKEELPTVFFEKCRIVVNNCNIGGQGNINNCFLLAKTRWMWMIGDDDIVTESSIDIILRDISSDPECAWFKYSTSNIDALEEDCSMNTLHGFIDYYFKEKRHAGNLVFMSNNIYNLHKLAPYIHYAFDYSYTFVSQIIPPLMGLDDRQIYVKYRSESICRYSIPANEEQWNCVKVFLGTATIENIPFVSLNLLEIRKLKNIFIFWPMNSFVLWIEKNEHKIRRTDLLKKVYNTFYCPTRLRDRIIFALIYFQIKYKIRIFTFFKNVWKYNKH</sequence>
<dbReference type="Proteomes" id="UP001075704">
    <property type="component" value="Unassembled WGS sequence"/>
</dbReference>
<reference evidence="2" key="1">
    <citation type="submission" date="2022-12" db="EMBL/GenBank/DDBJ databases">
        <title>Development of a Multilocus Sequence Typing Scheme for Bacteroides fragilis Based on Whole Genome Sequencing Data and Clinical Application.</title>
        <authorList>
            <person name="Nielsen F.D."/>
            <person name="Justesen U.S."/>
        </authorList>
    </citation>
    <scope>NUCLEOTIDE SEQUENCE</scope>
    <source>
        <strain evidence="2">BF_BC_ODE_DK_2015_2</strain>
    </source>
</reference>
<organism evidence="2 3">
    <name type="scientific">Bacteroides fragilis</name>
    <dbReference type="NCBI Taxonomy" id="817"/>
    <lineage>
        <taxon>Bacteria</taxon>
        <taxon>Pseudomonadati</taxon>
        <taxon>Bacteroidota</taxon>
        <taxon>Bacteroidia</taxon>
        <taxon>Bacteroidales</taxon>
        <taxon>Bacteroidaceae</taxon>
        <taxon>Bacteroides</taxon>
    </lineage>
</organism>
<evidence type="ECO:0000259" key="1">
    <source>
        <dbReference type="Pfam" id="PF00535"/>
    </source>
</evidence>
<dbReference type="InterPro" id="IPR001173">
    <property type="entry name" value="Glyco_trans_2-like"/>
</dbReference>
<protein>
    <submittedName>
        <fullName evidence="2">Glycosyltransferase family 2 protein</fullName>
    </submittedName>
</protein>
<evidence type="ECO:0000313" key="2">
    <source>
        <dbReference type="EMBL" id="MCZ2654694.1"/>
    </source>
</evidence>
<dbReference type="Gene3D" id="3.90.550.10">
    <property type="entry name" value="Spore Coat Polysaccharide Biosynthesis Protein SpsA, Chain A"/>
    <property type="match status" value="1"/>
</dbReference>
<dbReference type="RefSeq" id="WP_234185062.1">
    <property type="nucleotide sequence ID" value="NZ_CP133097.1"/>
</dbReference>
<feature type="domain" description="Glycosyltransferase 2-like" evidence="1">
    <location>
        <begin position="13"/>
        <end position="129"/>
    </location>
</feature>
<accession>A0ABD4VTV3</accession>
<dbReference type="InterPro" id="IPR029044">
    <property type="entry name" value="Nucleotide-diphossugar_trans"/>
</dbReference>
<dbReference type="SUPFAM" id="SSF53448">
    <property type="entry name" value="Nucleotide-diphospho-sugar transferases"/>
    <property type="match status" value="1"/>
</dbReference>
<proteinExistence type="predicted"/>
<dbReference type="EMBL" id="JAPUAC010000007">
    <property type="protein sequence ID" value="MCZ2654694.1"/>
    <property type="molecule type" value="Genomic_DNA"/>
</dbReference>
<name>A0ABD4VTV3_BACFG</name>
<gene>
    <name evidence="2" type="ORF">O1422_11040</name>
</gene>
<comment type="caution">
    <text evidence="2">The sequence shown here is derived from an EMBL/GenBank/DDBJ whole genome shotgun (WGS) entry which is preliminary data.</text>
</comment>